<gene>
    <name evidence="1" type="ORF">M6B38_233930</name>
</gene>
<organism evidence="1 2">
    <name type="scientific">Iris pallida</name>
    <name type="common">Sweet iris</name>
    <dbReference type="NCBI Taxonomy" id="29817"/>
    <lineage>
        <taxon>Eukaryota</taxon>
        <taxon>Viridiplantae</taxon>
        <taxon>Streptophyta</taxon>
        <taxon>Embryophyta</taxon>
        <taxon>Tracheophyta</taxon>
        <taxon>Spermatophyta</taxon>
        <taxon>Magnoliopsida</taxon>
        <taxon>Liliopsida</taxon>
        <taxon>Asparagales</taxon>
        <taxon>Iridaceae</taxon>
        <taxon>Iridoideae</taxon>
        <taxon>Irideae</taxon>
        <taxon>Iris</taxon>
    </lineage>
</organism>
<keyword evidence="2" id="KW-1185">Reference proteome</keyword>
<proteinExistence type="predicted"/>
<dbReference type="Proteomes" id="UP001140949">
    <property type="component" value="Unassembled WGS sequence"/>
</dbReference>
<evidence type="ECO:0000313" key="1">
    <source>
        <dbReference type="EMBL" id="KAJ6793855.1"/>
    </source>
</evidence>
<evidence type="ECO:0000313" key="2">
    <source>
        <dbReference type="Proteomes" id="UP001140949"/>
    </source>
</evidence>
<dbReference type="EMBL" id="JANAVB010042619">
    <property type="protein sequence ID" value="KAJ6793855.1"/>
    <property type="molecule type" value="Genomic_DNA"/>
</dbReference>
<comment type="caution">
    <text evidence="1">The sequence shown here is derived from an EMBL/GenBank/DDBJ whole genome shotgun (WGS) entry which is preliminary data.</text>
</comment>
<name>A0AAX6DQ79_IRIPA</name>
<sequence length="76" mass="7927">MAGGSRPRSATVERSGPDVGDKALDSWILGTRWSRAETGRAASGELFDSFSLASSPSVLVVGTSVSACRYGHVIEL</sequence>
<accession>A0AAX6DQ79</accession>
<reference evidence="1" key="2">
    <citation type="submission" date="2023-04" db="EMBL/GenBank/DDBJ databases">
        <authorList>
            <person name="Bruccoleri R.E."/>
            <person name="Oakeley E.J."/>
            <person name="Faust A.-M."/>
            <person name="Dessus-Babus S."/>
            <person name="Altorfer M."/>
            <person name="Burckhardt D."/>
            <person name="Oertli M."/>
            <person name="Naumann U."/>
            <person name="Petersen F."/>
            <person name="Wong J."/>
        </authorList>
    </citation>
    <scope>NUCLEOTIDE SEQUENCE</scope>
    <source>
        <strain evidence="1">GSM-AAB239-AS_SAM_17_03QT</strain>
        <tissue evidence="1">Leaf</tissue>
    </source>
</reference>
<reference evidence="1" key="1">
    <citation type="journal article" date="2023" name="GigaByte">
        <title>Genome assembly of the bearded iris, Iris pallida Lam.</title>
        <authorList>
            <person name="Bruccoleri R.E."/>
            <person name="Oakeley E.J."/>
            <person name="Faust A.M.E."/>
            <person name="Altorfer M."/>
            <person name="Dessus-Babus S."/>
            <person name="Burckhardt D."/>
            <person name="Oertli M."/>
            <person name="Naumann U."/>
            <person name="Petersen F."/>
            <person name="Wong J."/>
        </authorList>
    </citation>
    <scope>NUCLEOTIDE SEQUENCE</scope>
    <source>
        <strain evidence="1">GSM-AAB239-AS_SAM_17_03QT</strain>
    </source>
</reference>
<dbReference type="AlphaFoldDB" id="A0AAX6DQ79"/>
<protein>
    <submittedName>
        <fullName evidence="1">Extensin</fullName>
    </submittedName>
</protein>